<dbReference type="InterPro" id="IPR006703">
    <property type="entry name" value="G_AIG1"/>
</dbReference>
<feature type="domain" description="AIG1-type G" evidence="4">
    <location>
        <begin position="10"/>
        <end position="208"/>
    </location>
</feature>
<dbReference type="InterPro" id="IPR027417">
    <property type="entry name" value="P-loop_NTPase"/>
</dbReference>
<keyword evidence="6" id="KW-1185">Reference proteome</keyword>
<dbReference type="SUPFAM" id="SSF52540">
    <property type="entry name" value="P-loop containing nucleoside triphosphate hydrolases"/>
    <property type="match status" value="1"/>
</dbReference>
<dbReference type="Gene3D" id="3.40.50.300">
    <property type="entry name" value="P-loop containing nucleotide triphosphate hydrolases"/>
    <property type="match status" value="1"/>
</dbReference>
<evidence type="ECO:0000256" key="2">
    <source>
        <dbReference type="ARBA" id="ARBA00022741"/>
    </source>
</evidence>
<dbReference type="Proteomes" id="UP001187415">
    <property type="component" value="Unassembled WGS sequence"/>
</dbReference>
<proteinExistence type="inferred from homology"/>
<keyword evidence="2" id="KW-0547">Nucleotide-binding</keyword>
<sequence>MSSQHTQSEDSVLRIVLLGKTGVGKSTSGNAILGRLNDPAFKAQNGDKSVTNKCTYGTPNDKKSPVVVDTPGLFHTEMKEDKLAKAILGFVPEVHPGPHVLLLVLKLGAEGENEKLLEIFQKAFKGAEGHTIVLFTHGDEYKVEDYLKRYPDLKKSIHHSSMGYHVFGNSNIGNSAQNDAQVSDLMQMVREVVRKNGYYPNENFEKAEQALKEAMNIPEVRNIGRLVGNASSALETVVDFFLPKKTKDFLNDLQVQALRLIRRS</sequence>
<dbReference type="PANTHER" id="PTHR10903">
    <property type="entry name" value="GTPASE, IMAP FAMILY MEMBER-RELATED"/>
    <property type="match status" value="1"/>
</dbReference>
<comment type="caution">
    <text evidence="5">The sequence shown here is derived from an EMBL/GenBank/DDBJ whole genome shotgun (WGS) entry which is preliminary data.</text>
</comment>
<evidence type="ECO:0000313" key="5">
    <source>
        <dbReference type="EMBL" id="KAK2832911.1"/>
    </source>
</evidence>
<organism evidence="5 6">
    <name type="scientific">Channa striata</name>
    <name type="common">Snakehead murrel</name>
    <name type="synonym">Ophicephalus striatus</name>
    <dbReference type="NCBI Taxonomy" id="64152"/>
    <lineage>
        <taxon>Eukaryota</taxon>
        <taxon>Metazoa</taxon>
        <taxon>Chordata</taxon>
        <taxon>Craniata</taxon>
        <taxon>Vertebrata</taxon>
        <taxon>Euteleostomi</taxon>
        <taxon>Actinopterygii</taxon>
        <taxon>Neopterygii</taxon>
        <taxon>Teleostei</taxon>
        <taxon>Neoteleostei</taxon>
        <taxon>Acanthomorphata</taxon>
        <taxon>Anabantaria</taxon>
        <taxon>Anabantiformes</taxon>
        <taxon>Channoidei</taxon>
        <taxon>Channidae</taxon>
        <taxon>Channa</taxon>
    </lineage>
</organism>
<dbReference type="InterPro" id="IPR045058">
    <property type="entry name" value="GIMA/IAN/Toc"/>
</dbReference>
<dbReference type="GO" id="GO:0005525">
    <property type="term" value="F:GTP binding"/>
    <property type="evidence" value="ECO:0007669"/>
    <property type="project" value="UniProtKB-KW"/>
</dbReference>
<protein>
    <recommendedName>
        <fullName evidence="4">AIG1-type G domain-containing protein</fullName>
    </recommendedName>
</protein>
<evidence type="ECO:0000256" key="1">
    <source>
        <dbReference type="ARBA" id="ARBA00008535"/>
    </source>
</evidence>
<evidence type="ECO:0000259" key="4">
    <source>
        <dbReference type="PROSITE" id="PS51720"/>
    </source>
</evidence>
<gene>
    <name evidence="5" type="ORF">Q5P01_016800</name>
</gene>
<dbReference type="PROSITE" id="PS51720">
    <property type="entry name" value="G_AIG1"/>
    <property type="match status" value="1"/>
</dbReference>
<accession>A0AA88SD11</accession>
<dbReference type="AlphaFoldDB" id="A0AA88SD11"/>
<dbReference type="Pfam" id="PF04548">
    <property type="entry name" value="AIG1"/>
    <property type="match status" value="1"/>
</dbReference>
<comment type="similarity">
    <text evidence="1">Belongs to the TRAFAC class TrmE-Era-EngA-EngB-Septin-like GTPase superfamily. AIG1/Toc34/Toc159-like paraseptin GTPase family. IAN subfamily.</text>
</comment>
<evidence type="ECO:0000256" key="3">
    <source>
        <dbReference type="ARBA" id="ARBA00023134"/>
    </source>
</evidence>
<keyword evidence="3" id="KW-0342">GTP-binding</keyword>
<reference evidence="5" key="1">
    <citation type="submission" date="2023-07" db="EMBL/GenBank/DDBJ databases">
        <title>Chromosome-level Genome Assembly of Striped Snakehead (Channa striata).</title>
        <authorList>
            <person name="Liu H."/>
        </authorList>
    </citation>
    <scope>NUCLEOTIDE SEQUENCE</scope>
    <source>
        <strain evidence="5">Gz</strain>
        <tissue evidence="5">Muscle</tissue>
    </source>
</reference>
<dbReference type="EMBL" id="JAUPFM010000013">
    <property type="protein sequence ID" value="KAK2832911.1"/>
    <property type="molecule type" value="Genomic_DNA"/>
</dbReference>
<name>A0AA88SD11_CHASR</name>
<dbReference type="PANTHER" id="PTHR10903:SF170">
    <property type="entry name" value="GTPASE IMAP FAMILY MEMBER 7"/>
    <property type="match status" value="1"/>
</dbReference>
<evidence type="ECO:0000313" key="6">
    <source>
        <dbReference type="Proteomes" id="UP001187415"/>
    </source>
</evidence>